<dbReference type="Proteomes" id="UP001524501">
    <property type="component" value="Unassembled WGS sequence"/>
</dbReference>
<protein>
    <submittedName>
        <fullName evidence="1">Uncharacterized protein</fullName>
    </submittedName>
</protein>
<keyword evidence="2" id="KW-1185">Reference proteome</keyword>
<accession>A0ABT1Q999</accession>
<dbReference type="EMBL" id="JANFQF010000004">
    <property type="protein sequence ID" value="MCQ4118816.1"/>
    <property type="molecule type" value="Genomic_DNA"/>
</dbReference>
<name>A0ABT1Q999_9NOCA</name>
<dbReference type="RefSeq" id="WP_255966495.1">
    <property type="nucleotide sequence ID" value="NZ_JANFQF010000004.1"/>
</dbReference>
<reference evidence="1 2" key="1">
    <citation type="submission" date="2022-07" db="EMBL/GenBank/DDBJ databases">
        <title>Degradation activity of malathion, p-nitrophenol and potential low-temperature adaptation strategy of Rhodococcus sp. FXJ9.536.</title>
        <authorList>
            <person name="Huang J."/>
            <person name="Huang Y."/>
        </authorList>
    </citation>
    <scope>NUCLEOTIDE SEQUENCE [LARGE SCALE GENOMIC DNA]</scope>
    <source>
        <strain evidence="1 2">FXJ9.536</strain>
    </source>
</reference>
<evidence type="ECO:0000313" key="2">
    <source>
        <dbReference type="Proteomes" id="UP001524501"/>
    </source>
</evidence>
<evidence type="ECO:0000313" key="1">
    <source>
        <dbReference type="EMBL" id="MCQ4118816.1"/>
    </source>
</evidence>
<gene>
    <name evidence="1" type="ORF">NOF53_06455</name>
</gene>
<organism evidence="1 2">
    <name type="scientific">Rhodococcus tibetensis</name>
    <dbReference type="NCBI Taxonomy" id="2965064"/>
    <lineage>
        <taxon>Bacteria</taxon>
        <taxon>Bacillati</taxon>
        <taxon>Actinomycetota</taxon>
        <taxon>Actinomycetes</taxon>
        <taxon>Mycobacteriales</taxon>
        <taxon>Nocardiaceae</taxon>
        <taxon>Rhodococcus</taxon>
    </lineage>
</organism>
<sequence>MSEAEQADLDVDDLLDAGQVRRAQRVVAASSLDADDCRLLLSMLGIAGNPETAELD</sequence>
<proteinExistence type="predicted"/>
<comment type="caution">
    <text evidence="1">The sequence shown here is derived from an EMBL/GenBank/DDBJ whole genome shotgun (WGS) entry which is preliminary data.</text>
</comment>